<name>A0A3N4KWU9_9PEZI</name>
<dbReference type="InParanoid" id="A0A3N4KWU9"/>
<evidence type="ECO:0000259" key="3">
    <source>
        <dbReference type="Pfam" id="PF22939"/>
    </source>
</evidence>
<dbReference type="InterPro" id="IPR056884">
    <property type="entry name" value="NPHP3-like_N"/>
</dbReference>
<dbReference type="Pfam" id="PF22939">
    <property type="entry name" value="WHD_GPIID"/>
    <property type="match status" value="1"/>
</dbReference>
<dbReference type="Proteomes" id="UP000277580">
    <property type="component" value="Unassembled WGS sequence"/>
</dbReference>
<proteinExistence type="predicted"/>
<feature type="domain" description="GPI inositol-deacylase winged helix" evidence="3">
    <location>
        <begin position="429"/>
        <end position="501"/>
    </location>
</feature>
<dbReference type="OrthoDB" id="194358at2759"/>
<dbReference type="PANTHER" id="PTHR10039:SF16">
    <property type="entry name" value="GPI INOSITOL-DEACYLASE"/>
    <property type="match status" value="1"/>
</dbReference>
<dbReference type="Pfam" id="PF24883">
    <property type="entry name" value="NPHP3_N"/>
    <property type="match status" value="1"/>
</dbReference>
<sequence length="909" mass="108486">MAEIVGPAAAIVGLINIIGKAAFMGHGYREKVKGASKQIKKLADELDSLKIVLISLQDYIGQDPDSSQTLRGLEPSLISCKEDVQLLITKLEKPQSGWRWFFRRLKWPLDEADTQQTIEVLDRLKNTFSLALNADHMYSYFTKSLCGLYFSNWMNNSRRMEQRRVVLGWIYARHFYKKHRQIIDRRHPGTDFQILWGHGIPGVGKTFLSSVVIEHIEGHPQLKASRYGLAYVYFDFKEQDQQTPILVLASLVKQLASQIHSLPVEIEHLYNTLEPTGRTPSFDDFYRILLVVKNAFSRVYLIFDAIDDRPHASNIQESFKYVAKIKLKAEKEDIESYVKQKINENLRSRLFVSRVKNKVISDLVECSQRIFLLARFNVEYICQQTSTENILDAVDLLRRSWSKSRPLNAAYERFMKRIQRLEEQIRTDIALKVLTLIVRARRPLTIIELQNEVFADHRLRKIGVLDERTLLDVCANLVFVDDTRRKHVRLIHYSAQEYLLEYPLLNIASSNVSSPNTTPYNTGLPDITPSRITPQPQGYRIFRPGVQEYYSNSEYGASDDSDRETETTHDSGIEIPDSPRFSYSHVRVNADRVREDDETTVTTDVIYKQMKECEEVINRADEDLRKHRVRLYQKMIKKLKNAELPNGADSTDAHSRRKLARREKTRESKEGERQGREREAKEKEREREQKVREKERQAREREAKEKERQEREQKEKEKERQERDRKIREREQQERDRLARQNERQAREREAKERERQERDRKAREMEQQMQDRATQMREREAMERERQERERKVRERERQEREQEARENIRLVRELEAKERERQEREQEERENVRLVRELLDRERKRQEQEQEERENVHLVRELEERERARQEREQERENGRRVVEQEKRAQDKAKTTRRIQKKRGLRD</sequence>
<keyword evidence="6" id="KW-1185">Reference proteome</keyword>
<feature type="region of interest" description="Disordered" evidence="2">
    <location>
        <begin position="642"/>
        <end position="814"/>
    </location>
</feature>
<gene>
    <name evidence="5" type="ORF">P167DRAFT_563373</name>
</gene>
<dbReference type="AlphaFoldDB" id="A0A3N4KWU9"/>
<dbReference type="Gene3D" id="3.40.50.300">
    <property type="entry name" value="P-loop containing nucleotide triphosphate hydrolases"/>
    <property type="match status" value="1"/>
</dbReference>
<reference evidence="5 6" key="1">
    <citation type="journal article" date="2018" name="Nat. Ecol. Evol.">
        <title>Pezizomycetes genomes reveal the molecular basis of ectomycorrhizal truffle lifestyle.</title>
        <authorList>
            <person name="Murat C."/>
            <person name="Payen T."/>
            <person name="Noel B."/>
            <person name="Kuo A."/>
            <person name="Morin E."/>
            <person name="Chen J."/>
            <person name="Kohler A."/>
            <person name="Krizsan K."/>
            <person name="Balestrini R."/>
            <person name="Da Silva C."/>
            <person name="Montanini B."/>
            <person name="Hainaut M."/>
            <person name="Levati E."/>
            <person name="Barry K.W."/>
            <person name="Belfiori B."/>
            <person name="Cichocki N."/>
            <person name="Clum A."/>
            <person name="Dockter R.B."/>
            <person name="Fauchery L."/>
            <person name="Guy J."/>
            <person name="Iotti M."/>
            <person name="Le Tacon F."/>
            <person name="Lindquist E.A."/>
            <person name="Lipzen A."/>
            <person name="Malagnac F."/>
            <person name="Mello A."/>
            <person name="Molinier V."/>
            <person name="Miyauchi S."/>
            <person name="Poulain J."/>
            <person name="Riccioni C."/>
            <person name="Rubini A."/>
            <person name="Sitrit Y."/>
            <person name="Splivallo R."/>
            <person name="Traeger S."/>
            <person name="Wang M."/>
            <person name="Zifcakova L."/>
            <person name="Wipf D."/>
            <person name="Zambonelli A."/>
            <person name="Paolocci F."/>
            <person name="Nowrousian M."/>
            <person name="Ottonello S."/>
            <person name="Baldrian P."/>
            <person name="Spatafora J.W."/>
            <person name="Henrissat B."/>
            <person name="Nagy L.G."/>
            <person name="Aury J.M."/>
            <person name="Wincker P."/>
            <person name="Grigoriev I.V."/>
            <person name="Bonfante P."/>
            <person name="Martin F.M."/>
        </authorList>
    </citation>
    <scope>NUCLEOTIDE SEQUENCE [LARGE SCALE GENOMIC DNA]</scope>
    <source>
        <strain evidence="5 6">CCBAS932</strain>
    </source>
</reference>
<organism evidence="5 6">
    <name type="scientific">Morchella conica CCBAS932</name>
    <dbReference type="NCBI Taxonomy" id="1392247"/>
    <lineage>
        <taxon>Eukaryota</taxon>
        <taxon>Fungi</taxon>
        <taxon>Dikarya</taxon>
        <taxon>Ascomycota</taxon>
        <taxon>Pezizomycotina</taxon>
        <taxon>Pezizomycetes</taxon>
        <taxon>Pezizales</taxon>
        <taxon>Morchellaceae</taxon>
        <taxon>Morchella</taxon>
    </lineage>
</organism>
<dbReference type="EMBL" id="ML119115">
    <property type="protein sequence ID" value="RPB15024.1"/>
    <property type="molecule type" value="Genomic_DNA"/>
</dbReference>
<evidence type="ECO:0000313" key="6">
    <source>
        <dbReference type="Proteomes" id="UP000277580"/>
    </source>
</evidence>
<evidence type="ECO:0008006" key="7">
    <source>
        <dbReference type="Google" id="ProtNLM"/>
    </source>
</evidence>
<protein>
    <recommendedName>
        <fullName evidence="7">NACHT domain-containing protein</fullName>
    </recommendedName>
</protein>
<dbReference type="InterPro" id="IPR027417">
    <property type="entry name" value="P-loop_NTPase"/>
</dbReference>
<evidence type="ECO:0000256" key="2">
    <source>
        <dbReference type="SAM" id="MobiDB-lite"/>
    </source>
</evidence>
<feature type="compositionally biased region" description="Basic and acidic residues" evidence="2">
    <location>
        <begin position="662"/>
        <end position="767"/>
    </location>
</feature>
<evidence type="ECO:0000313" key="5">
    <source>
        <dbReference type="EMBL" id="RPB15024.1"/>
    </source>
</evidence>
<feature type="compositionally biased region" description="Basic and acidic residues" evidence="2">
    <location>
        <begin position="775"/>
        <end position="814"/>
    </location>
</feature>
<evidence type="ECO:0000259" key="4">
    <source>
        <dbReference type="Pfam" id="PF24883"/>
    </source>
</evidence>
<keyword evidence="1" id="KW-0677">Repeat</keyword>
<feature type="domain" description="Nephrocystin 3-like N-terminal" evidence="4">
    <location>
        <begin position="186"/>
        <end position="319"/>
    </location>
</feature>
<feature type="region of interest" description="Disordered" evidence="2">
    <location>
        <begin position="845"/>
        <end position="909"/>
    </location>
</feature>
<dbReference type="PANTHER" id="PTHR10039">
    <property type="entry name" value="AMELOGENIN"/>
    <property type="match status" value="1"/>
</dbReference>
<evidence type="ECO:0000256" key="1">
    <source>
        <dbReference type="ARBA" id="ARBA00022737"/>
    </source>
</evidence>
<accession>A0A3N4KWU9</accession>
<feature type="compositionally biased region" description="Basic residues" evidence="2">
    <location>
        <begin position="897"/>
        <end position="909"/>
    </location>
</feature>
<dbReference type="InterPro" id="IPR054471">
    <property type="entry name" value="GPIID_WHD"/>
</dbReference>
<feature type="compositionally biased region" description="Basic and acidic residues" evidence="2">
    <location>
        <begin position="845"/>
        <end position="896"/>
    </location>
</feature>
<feature type="region of interest" description="Disordered" evidence="2">
    <location>
        <begin position="552"/>
        <end position="580"/>
    </location>
</feature>